<feature type="domain" description="Metallo-beta-lactamase" evidence="1">
    <location>
        <begin position="79"/>
        <end position="269"/>
    </location>
</feature>
<dbReference type="InterPro" id="IPR036866">
    <property type="entry name" value="RibonucZ/Hydroxyglut_hydro"/>
</dbReference>
<dbReference type="GO" id="GO:0008270">
    <property type="term" value="F:zinc ion binding"/>
    <property type="evidence" value="ECO:0007669"/>
    <property type="project" value="InterPro"/>
</dbReference>
<dbReference type="InterPro" id="IPR001279">
    <property type="entry name" value="Metallo-B-lactamas"/>
</dbReference>
<comment type="caution">
    <text evidence="2">The sequence shown here is derived from an EMBL/GenBank/DDBJ whole genome shotgun (WGS) entry which is preliminary data.</text>
</comment>
<dbReference type="Gene3D" id="3.60.15.10">
    <property type="entry name" value="Ribonuclease Z/Hydroxyacylglutathione hydrolase-like"/>
    <property type="match status" value="1"/>
</dbReference>
<dbReference type="CDD" id="cd16283">
    <property type="entry name" value="RomA-like_MBL-fold"/>
    <property type="match status" value="1"/>
</dbReference>
<organism evidence="2 3">
    <name type="scientific">Fredinandcohnia quinoae</name>
    <dbReference type="NCBI Taxonomy" id="2918902"/>
    <lineage>
        <taxon>Bacteria</taxon>
        <taxon>Bacillati</taxon>
        <taxon>Bacillota</taxon>
        <taxon>Bacilli</taxon>
        <taxon>Bacillales</taxon>
        <taxon>Bacillaceae</taxon>
        <taxon>Fredinandcohnia</taxon>
    </lineage>
</organism>
<dbReference type="GO" id="GO:0070290">
    <property type="term" value="F:N-acylphosphatidylethanolamine-specific phospholipase D activity"/>
    <property type="evidence" value="ECO:0007669"/>
    <property type="project" value="InterPro"/>
</dbReference>
<protein>
    <submittedName>
        <fullName evidence="2">MBL fold metallo-hydrolase</fullName>
    </submittedName>
</protein>
<dbReference type="PANTHER" id="PTHR15032:SF36">
    <property type="entry name" value="METALLO-BETA-LACTAMASE DOMAIN-CONTAINING PROTEIN"/>
    <property type="match status" value="1"/>
</dbReference>
<gene>
    <name evidence="2" type="ORF">MJG50_05070</name>
</gene>
<dbReference type="InterPro" id="IPR024884">
    <property type="entry name" value="NAPE-PLD"/>
</dbReference>
<dbReference type="EMBL" id="JAKTTI010000004">
    <property type="protein sequence ID" value="MCH1624689.1"/>
    <property type="molecule type" value="Genomic_DNA"/>
</dbReference>
<evidence type="ECO:0000259" key="1">
    <source>
        <dbReference type="Pfam" id="PF12706"/>
    </source>
</evidence>
<dbReference type="GO" id="GO:0005737">
    <property type="term" value="C:cytoplasm"/>
    <property type="evidence" value="ECO:0007669"/>
    <property type="project" value="TreeGrafter"/>
</dbReference>
<dbReference type="RefSeq" id="WP_240253301.1">
    <property type="nucleotide sequence ID" value="NZ_JAKTTI010000004.1"/>
</dbReference>
<dbReference type="PANTHER" id="PTHR15032">
    <property type="entry name" value="N-ACYL-PHOSPHATIDYLETHANOLAMINE-HYDROLYZING PHOSPHOLIPASE D"/>
    <property type="match status" value="1"/>
</dbReference>
<dbReference type="SUPFAM" id="SSF56281">
    <property type="entry name" value="Metallo-hydrolase/oxidoreductase"/>
    <property type="match status" value="1"/>
</dbReference>
<dbReference type="AlphaFoldDB" id="A0AAW5DZE0"/>
<sequence>MKNKNGKTRYFNYDEINNLKSIKDMLRWSKERRSKKKDLTIQIPQHDAKDINQLRSNRQEPSITWVGHSTFLIQLNGINILTDPVWAQRMGIQKRMTAPGIALQDLPKIDIVCISHGHYDHLDFPTIKKLIGNPTFYVPIGLKSAFTRRGYENVVEAKWWESFTFEGLKLTFVPAQHWTRRSLLDTNTSHWGGWMIEEESSKQSIYFVGDTGYFRGFKEIGEKYKIDIVLMPIGAYEPEWFMKDSHINPEDAIKAFKELNGKTFIPMHYGAYRLADDTGPEALERLIKEWNRVGLSKDMLSVLTIGETKWLR</sequence>
<dbReference type="PIRSF" id="PIRSF038896">
    <property type="entry name" value="NAPE-PLD"/>
    <property type="match status" value="1"/>
</dbReference>
<evidence type="ECO:0000313" key="3">
    <source>
        <dbReference type="Proteomes" id="UP001431131"/>
    </source>
</evidence>
<evidence type="ECO:0000313" key="2">
    <source>
        <dbReference type="EMBL" id="MCH1624689.1"/>
    </source>
</evidence>
<keyword evidence="3" id="KW-1185">Reference proteome</keyword>
<dbReference type="Pfam" id="PF12706">
    <property type="entry name" value="Lactamase_B_2"/>
    <property type="match status" value="1"/>
</dbReference>
<dbReference type="Proteomes" id="UP001431131">
    <property type="component" value="Unassembled WGS sequence"/>
</dbReference>
<accession>A0AAW5DZE0</accession>
<name>A0AAW5DZE0_9BACI</name>
<proteinExistence type="predicted"/>
<reference evidence="2" key="1">
    <citation type="submission" date="2022-02" db="EMBL/GenBank/DDBJ databases">
        <title>Fredinandcohnia quinoae sp. nov. isolated from Chenopodium quinoa seeds.</title>
        <authorList>
            <person name="Saati-Santamaria Z."/>
            <person name="Flores-Felix J.D."/>
            <person name="Igual J.M."/>
            <person name="Velazquez E."/>
            <person name="Garcia-Fraile P."/>
            <person name="Martinez-Molina E."/>
        </authorList>
    </citation>
    <scope>NUCLEOTIDE SEQUENCE</scope>
    <source>
        <strain evidence="2">SECRCQ15</strain>
    </source>
</reference>